<feature type="region of interest" description="Disordered" evidence="1">
    <location>
        <begin position="217"/>
        <end position="257"/>
    </location>
</feature>
<evidence type="ECO:0000313" key="2">
    <source>
        <dbReference type="EMBL" id="CAE7211756.1"/>
    </source>
</evidence>
<gene>
    <name evidence="2" type="ORF">PTTW11_10210</name>
</gene>
<feature type="compositionally biased region" description="Acidic residues" evidence="1">
    <location>
        <begin position="220"/>
        <end position="241"/>
    </location>
</feature>
<feature type="compositionally biased region" description="Polar residues" evidence="1">
    <location>
        <begin position="245"/>
        <end position="257"/>
    </location>
</feature>
<sequence length="257" mass="29456">MLRSYDTRCLVYDTSHELNIRFRTSPLQDFSYSHLQHLTIDMGLLPRFSFSDRSASTMPQLKSLTLLRLHPYSHYEVANYTALKLLASAEPEELVLTSYSSSYFDIEQLYYHLSPFSYRNTPLLLVALRQTEIRLAHNHDDRSPLLGGFSANFRIQELEFNDVEWSRFVGRQSEREARGLVETGWDMIPGLCSIADTVHVRQGIRESRFLQRPGWAVEIEGGDTSDEDESEYEATEPDEMGQDNGGNALTVSNDDSE</sequence>
<organism evidence="2 3">
    <name type="scientific">Pyrenophora teres f. teres</name>
    <dbReference type="NCBI Taxonomy" id="97479"/>
    <lineage>
        <taxon>Eukaryota</taxon>
        <taxon>Fungi</taxon>
        <taxon>Dikarya</taxon>
        <taxon>Ascomycota</taxon>
        <taxon>Pezizomycotina</taxon>
        <taxon>Dothideomycetes</taxon>
        <taxon>Pleosporomycetidae</taxon>
        <taxon>Pleosporales</taxon>
        <taxon>Pleosporineae</taxon>
        <taxon>Pleosporaceae</taxon>
        <taxon>Pyrenophora</taxon>
    </lineage>
</organism>
<dbReference type="Proteomes" id="UP000472372">
    <property type="component" value="Chromosome 10"/>
</dbReference>
<dbReference type="EMBL" id="HG992986">
    <property type="protein sequence ID" value="CAE7211756.1"/>
    <property type="molecule type" value="Genomic_DNA"/>
</dbReference>
<reference evidence="2" key="1">
    <citation type="submission" date="2021-02" db="EMBL/GenBank/DDBJ databases">
        <authorList>
            <person name="Syme A R."/>
            <person name="Syme A R."/>
            <person name="Moolhuijzen P."/>
        </authorList>
    </citation>
    <scope>NUCLEOTIDE SEQUENCE</scope>
    <source>
        <strain evidence="2">W1-1</strain>
    </source>
</reference>
<evidence type="ECO:0000256" key="1">
    <source>
        <dbReference type="SAM" id="MobiDB-lite"/>
    </source>
</evidence>
<dbReference type="AlphaFoldDB" id="A0A6S6WPA0"/>
<accession>A0A6S6WPA0</accession>
<protein>
    <submittedName>
        <fullName evidence="2">Uncharacterized protein</fullName>
    </submittedName>
</protein>
<proteinExistence type="predicted"/>
<name>A0A6S6WPA0_9PLEO</name>
<evidence type="ECO:0000313" key="3">
    <source>
        <dbReference type="Proteomes" id="UP000472372"/>
    </source>
</evidence>